<accession>A0A2G5I5W4</accession>
<name>A0A2G5I5W4_CERBT</name>
<dbReference type="Pfam" id="PF22041">
    <property type="entry name" value="GST_C_7"/>
    <property type="match status" value="1"/>
</dbReference>
<dbReference type="PROSITE" id="PS50404">
    <property type="entry name" value="GST_NTER"/>
    <property type="match status" value="1"/>
</dbReference>
<feature type="domain" description="GST N-terminal" evidence="2">
    <location>
        <begin position="110"/>
        <end position="201"/>
    </location>
</feature>
<dbReference type="InterPro" id="IPR004045">
    <property type="entry name" value="Glutathione_S-Trfase_N"/>
</dbReference>
<dbReference type="Gene3D" id="1.20.1050.10">
    <property type="match status" value="1"/>
</dbReference>
<dbReference type="CDD" id="cd03038">
    <property type="entry name" value="GST_N_etherase_LigE"/>
    <property type="match status" value="1"/>
</dbReference>
<protein>
    <recommendedName>
        <fullName evidence="2">GST N-terminal domain-containing protein</fullName>
    </recommendedName>
</protein>
<dbReference type="OrthoDB" id="4951845at2759"/>
<evidence type="ECO:0000313" key="4">
    <source>
        <dbReference type="Proteomes" id="UP000230605"/>
    </source>
</evidence>
<sequence>MLSTSGRDDECNVAWPIRIMSESRLEMQRVFSHPAPLADGAEAEAAHVAKQQEQDPRWCSSSRIRLHNSNPSPRRQQPPKRDRLALFPANKPPTTTKMSSEEPLITFYDIASAPPSRTFAANPWKIRLALNYKGVPYKTQWVQMPDIASVREKLGVPANRTNADGTPYHTLPVIEDKSTGKLIGDTFEIAQYLDITYPSREGKNLFRPDTIGLVAAHNAHIDGIFTKYAILCSKMPFDPSVAEKVGAMFAERAAKMGKDMSITSEQREAMIVSFEAALGELSKAYRHEGGTTDYFWLPKGTNAAQKQRGRTAKPFLDGQDPVYADFIIGAWLKMFEASMPEEDWAHVRTWHGGLWARVVDELKPWAEMK</sequence>
<comment type="caution">
    <text evidence="3">The sequence shown here is derived from an EMBL/GenBank/DDBJ whole genome shotgun (WGS) entry which is preliminary data.</text>
</comment>
<dbReference type="SUPFAM" id="SSF52833">
    <property type="entry name" value="Thioredoxin-like"/>
    <property type="match status" value="1"/>
</dbReference>
<dbReference type="Proteomes" id="UP000230605">
    <property type="component" value="Chromosome 3"/>
</dbReference>
<dbReference type="InterPro" id="IPR054416">
    <property type="entry name" value="GST_UstS-like_C"/>
</dbReference>
<feature type="compositionally biased region" description="Polar residues" evidence="1">
    <location>
        <begin position="59"/>
        <end position="75"/>
    </location>
</feature>
<dbReference type="EMBL" id="LKMD01000101">
    <property type="protein sequence ID" value="PIB00197.1"/>
    <property type="molecule type" value="Genomic_DNA"/>
</dbReference>
<organism evidence="3 4">
    <name type="scientific">Cercospora beticola</name>
    <name type="common">Sugarbeet leaf spot fungus</name>
    <dbReference type="NCBI Taxonomy" id="122368"/>
    <lineage>
        <taxon>Eukaryota</taxon>
        <taxon>Fungi</taxon>
        <taxon>Dikarya</taxon>
        <taxon>Ascomycota</taxon>
        <taxon>Pezizomycotina</taxon>
        <taxon>Dothideomycetes</taxon>
        <taxon>Dothideomycetidae</taxon>
        <taxon>Mycosphaerellales</taxon>
        <taxon>Mycosphaerellaceae</taxon>
        <taxon>Cercospora</taxon>
    </lineage>
</organism>
<reference evidence="3 4" key="1">
    <citation type="submission" date="2015-10" db="EMBL/GenBank/DDBJ databases">
        <title>The cercosporin biosynthetic gene cluster was horizontally transferred to several fungal lineages and shown to be expanded in Cercospora beticola based on microsynteny with recipient genomes.</title>
        <authorList>
            <person name="De Jonge R."/>
            <person name="Ebert M.K."/>
            <person name="Suttle J.C."/>
            <person name="Jurick Ii W.M."/>
            <person name="Secor G.A."/>
            <person name="Thomma B.P."/>
            <person name="Van De Peer Y."/>
            <person name="Bolton M.D."/>
        </authorList>
    </citation>
    <scope>NUCLEOTIDE SEQUENCE [LARGE SCALE GENOMIC DNA]</scope>
    <source>
        <strain evidence="3 4">09-40</strain>
    </source>
</reference>
<evidence type="ECO:0000313" key="3">
    <source>
        <dbReference type="EMBL" id="PIB00197.1"/>
    </source>
</evidence>
<evidence type="ECO:0000259" key="2">
    <source>
        <dbReference type="PROSITE" id="PS50404"/>
    </source>
</evidence>
<dbReference type="Gene3D" id="3.40.30.10">
    <property type="entry name" value="Glutaredoxin"/>
    <property type="match status" value="1"/>
</dbReference>
<feature type="region of interest" description="Disordered" evidence="1">
    <location>
        <begin position="52"/>
        <end position="98"/>
    </location>
</feature>
<dbReference type="Pfam" id="PF13409">
    <property type="entry name" value="GST_N_2"/>
    <property type="match status" value="1"/>
</dbReference>
<gene>
    <name evidence="3" type="ORF">CB0940_03646</name>
</gene>
<dbReference type="AlphaFoldDB" id="A0A2G5I5W4"/>
<evidence type="ECO:0000256" key="1">
    <source>
        <dbReference type="SAM" id="MobiDB-lite"/>
    </source>
</evidence>
<proteinExistence type="predicted"/>
<dbReference type="InterPro" id="IPR036249">
    <property type="entry name" value="Thioredoxin-like_sf"/>
</dbReference>